<proteinExistence type="predicted"/>
<accession>A0A840C668</accession>
<gene>
    <name evidence="1" type="ORF">GGR16_003986</name>
</gene>
<dbReference type="AlphaFoldDB" id="A0A840C668"/>
<name>A0A840C668_9HYPH</name>
<keyword evidence="2" id="KW-1185">Reference proteome</keyword>
<sequence>MTVTLGIIHTSVATLDVFPGLIRAEAPELRIINILDDSILPELRDNGGRLEAVLPRWAGYCRTAKDQGARLLLNACSSIGALGATVSSQVGIPILRVDAGMARAAVRRGRRIAVIATLPTTLEPTTALVEETARAEGVEADVEAVLVEGAYDALMAGDRDGHDRRLVDALGEVAARSDVVVLAQASMARVVPALAEEERGKVLASPPFAVADVVAALARIS</sequence>
<dbReference type="InterPro" id="IPR015942">
    <property type="entry name" value="Asp/Glu/hydantoin_racemase"/>
</dbReference>
<evidence type="ECO:0000313" key="2">
    <source>
        <dbReference type="Proteomes" id="UP000577362"/>
    </source>
</evidence>
<organism evidence="1 2">
    <name type="scientific">Chelatococcus caeni</name>
    <dbReference type="NCBI Taxonomy" id="1348468"/>
    <lineage>
        <taxon>Bacteria</taxon>
        <taxon>Pseudomonadati</taxon>
        <taxon>Pseudomonadota</taxon>
        <taxon>Alphaproteobacteria</taxon>
        <taxon>Hyphomicrobiales</taxon>
        <taxon>Chelatococcaceae</taxon>
        <taxon>Chelatococcus</taxon>
    </lineage>
</organism>
<protein>
    <submittedName>
        <fullName evidence="1">Asp/Glu/hydantoin racemase</fullName>
    </submittedName>
</protein>
<dbReference type="Pfam" id="PF01177">
    <property type="entry name" value="Asp_Glu_race"/>
    <property type="match status" value="1"/>
</dbReference>
<reference evidence="1 2" key="1">
    <citation type="submission" date="2020-08" db="EMBL/GenBank/DDBJ databases">
        <title>Genomic Encyclopedia of Type Strains, Phase IV (KMG-IV): sequencing the most valuable type-strain genomes for metagenomic binning, comparative biology and taxonomic classification.</title>
        <authorList>
            <person name="Goeker M."/>
        </authorList>
    </citation>
    <scope>NUCLEOTIDE SEQUENCE [LARGE SCALE GENOMIC DNA]</scope>
    <source>
        <strain evidence="1 2">DSM 103737</strain>
    </source>
</reference>
<dbReference type="GO" id="GO:0047661">
    <property type="term" value="F:amino-acid racemase activity"/>
    <property type="evidence" value="ECO:0007669"/>
    <property type="project" value="InterPro"/>
</dbReference>
<comment type="caution">
    <text evidence="1">The sequence shown here is derived from an EMBL/GenBank/DDBJ whole genome shotgun (WGS) entry which is preliminary data.</text>
</comment>
<dbReference type="Proteomes" id="UP000577362">
    <property type="component" value="Unassembled WGS sequence"/>
</dbReference>
<evidence type="ECO:0000313" key="1">
    <source>
        <dbReference type="EMBL" id="MBB4018939.1"/>
    </source>
</evidence>
<dbReference type="EMBL" id="JACIEN010000005">
    <property type="protein sequence ID" value="MBB4018939.1"/>
    <property type="molecule type" value="Genomic_DNA"/>
</dbReference>
<dbReference type="RefSeq" id="WP_026015212.1">
    <property type="nucleotide sequence ID" value="NZ_JACIEN010000005.1"/>
</dbReference>